<sequence>MLKRYADESRVQWVGKAWEIRSAIRRLKQEQGGSARLAEVLNPSPRNKPVR</sequence>
<protein>
    <submittedName>
        <fullName evidence="2">Z-ring formation inhibitor MciZ</fullName>
    </submittedName>
</protein>
<organism evidence="2 3">
    <name type="scientific">Cohnella thailandensis</name>
    <dbReference type="NCBI Taxonomy" id="557557"/>
    <lineage>
        <taxon>Bacteria</taxon>
        <taxon>Bacillati</taxon>
        <taxon>Bacillota</taxon>
        <taxon>Bacilli</taxon>
        <taxon>Bacillales</taxon>
        <taxon>Paenibacillaceae</taxon>
        <taxon>Cohnella</taxon>
    </lineage>
</organism>
<dbReference type="RefSeq" id="WP_185120710.1">
    <property type="nucleotide sequence ID" value="NZ_JACJVQ010000013.1"/>
</dbReference>
<name>A0A841SZ28_9BACL</name>
<dbReference type="Proteomes" id="UP000535838">
    <property type="component" value="Unassembled WGS sequence"/>
</dbReference>
<evidence type="ECO:0000313" key="2">
    <source>
        <dbReference type="EMBL" id="MBB6635485.1"/>
    </source>
</evidence>
<keyword evidence="3" id="KW-1185">Reference proteome</keyword>
<evidence type="ECO:0000313" key="3">
    <source>
        <dbReference type="Proteomes" id="UP000535838"/>
    </source>
</evidence>
<dbReference type="AlphaFoldDB" id="A0A841SZ28"/>
<proteinExistence type="predicted"/>
<accession>A0A841SZ28</accession>
<reference evidence="2 3" key="1">
    <citation type="submission" date="2020-08" db="EMBL/GenBank/DDBJ databases">
        <title>Cohnella phylogeny.</title>
        <authorList>
            <person name="Dunlap C."/>
        </authorList>
    </citation>
    <scope>NUCLEOTIDE SEQUENCE [LARGE SCALE GENOMIC DNA]</scope>
    <source>
        <strain evidence="2 3">DSM 25241</strain>
    </source>
</reference>
<comment type="caution">
    <text evidence="2">The sequence shown here is derived from an EMBL/GenBank/DDBJ whole genome shotgun (WGS) entry which is preliminary data.</text>
</comment>
<dbReference type="EMBL" id="JACJVQ010000013">
    <property type="protein sequence ID" value="MBB6635485.1"/>
    <property type="molecule type" value="Genomic_DNA"/>
</dbReference>
<gene>
    <name evidence="2" type="primary">mciZ</name>
    <name evidence="2" type="ORF">H7B67_15305</name>
</gene>
<feature type="region of interest" description="Disordered" evidence="1">
    <location>
        <begin position="32"/>
        <end position="51"/>
    </location>
</feature>
<evidence type="ECO:0000256" key="1">
    <source>
        <dbReference type="SAM" id="MobiDB-lite"/>
    </source>
</evidence>